<evidence type="ECO:0000313" key="16">
    <source>
        <dbReference type="EMBL" id="KAL3778508.1"/>
    </source>
</evidence>
<dbReference type="SUPFAM" id="SSF57903">
    <property type="entry name" value="FYVE/PHD zinc finger"/>
    <property type="match status" value="1"/>
</dbReference>
<dbReference type="InterPro" id="IPR013087">
    <property type="entry name" value="Znf_C2H2_type"/>
</dbReference>
<evidence type="ECO:0000259" key="15">
    <source>
        <dbReference type="PROSITE" id="PS51456"/>
    </source>
</evidence>
<keyword evidence="8 11" id="KW-0009">Actin-binding</keyword>
<organism evidence="16 17">
    <name type="scientific">Cyclotella atomus</name>
    <dbReference type="NCBI Taxonomy" id="382360"/>
    <lineage>
        <taxon>Eukaryota</taxon>
        <taxon>Sar</taxon>
        <taxon>Stramenopiles</taxon>
        <taxon>Ochrophyta</taxon>
        <taxon>Bacillariophyta</taxon>
        <taxon>Coscinodiscophyceae</taxon>
        <taxon>Thalassiosirophycidae</taxon>
        <taxon>Stephanodiscales</taxon>
        <taxon>Stephanodiscaceae</taxon>
        <taxon>Cyclotella</taxon>
    </lineage>
</organism>
<feature type="repeat" description="ANK" evidence="9">
    <location>
        <begin position="1801"/>
        <end position="1836"/>
    </location>
</feature>
<evidence type="ECO:0000256" key="13">
    <source>
        <dbReference type="SAM" id="MobiDB-lite"/>
    </source>
</evidence>
<feature type="compositionally biased region" description="Polar residues" evidence="13">
    <location>
        <begin position="261"/>
        <end position="271"/>
    </location>
</feature>
<dbReference type="Pfam" id="PF01363">
    <property type="entry name" value="FYVE"/>
    <property type="match status" value="1"/>
</dbReference>
<dbReference type="Proteomes" id="UP001530400">
    <property type="component" value="Unassembled WGS sequence"/>
</dbReference>
<dbReference type="GO" id="GO:0016459">
    <property type="term" value="C:myosin complex"/>
    <property type="evidence" value="ECO:0007669"/>
    <property type="project" value="UniProtKB-KW"/>
</dbReference>
<dbReference type="Gene3D" id="3.40.850.10">
    <property type="entry name" value="Kinesin motor domain"/>
    <property type="match status" value="1"/>
</dbReference>
<feature type="region of interest" description="Disordered" evidence="13">
    <location>
        <begin position="1487"/>
        <end position="1510"/>
    </location>
</feature>
<dbReference type="InterPro" id="IPR001609">
    <property type="entry name" value="Myosin_head_motor_dom-like"/>
</dbReference>
<dbReference type="InterPro" id="IPR000048">
    <property type="entry name" value="IQ_motif_EF-hand-BS"/>
</dbReference>
<dbReference type="CDD" id="cd00065">
    <property type="entry name" value="FYVE_like_SF"/>
    <property type="match status" value="1"/>
</dbReference>
<evidence type="ECO:0000256" key="12">
    <source>
        <dbReference type="SAM" id="Coils"/>
    </source>
</evidence>
<evidence type="ECO:0000256" key="9">
    <source>
        <dbReference type="PROSITE-ProRule" id="PRU00023"/>
    </source>
</evidence>
<dbReference type="PROSITE" id="PS50096">
    <property type="entry name" value="IQ"/>
    <property type="match status" value="1"/>
</dbReference>
<dbReference type="Pfam" id="PF00612">
    <property type="entry name" value="IQ"/>
    <property type="match status" value="1"/>
</dbReference>
<dbReference type="InterPro" id="IPR000306">
    <property type="entry name" value="Znf_FYVE"/>
</dbReference>
<feature type="repeat" description="ANK" evidence="9">
    <location>
        <begin position="1657"/>
        <end position="1689"/>
    </location>
</feature>
<feature type="region of interest" description="Disordered" evidence="13">
    <location>
        <begin position="397"/>
        <end position="430"/>
    </location>
</feature>
<feature type="compositionally biased region" description="Low complexity" evidence="13">
    <location>
        <begin position="43"/>
        <end position="56"/>
    </location>
</feature>
<feature type="region of interest" description="Disordered" evidence="13">
    <location>
        <begin position="254"/>
        <end position="319"/>
    </location>
</feature>
<feature type="compositionally biased region" description="Low complexity" evidence="13">
    <location>
        <begin position="16"/>
        <end position="32"/>
    </location>
</feature>
<keyword evidence="9" id="KW-0040">ANK repeat</keyword>
<feature type="region of interest" description="Disordered" evidence="13">
    <location>
        <begin position="354"/>
        <end position="381"/>
    </location>
</feature>
<feature type="repeat" description="ANK" evidence="9">
    <location>
        <begin position="1876"/>
        <end position="1908"/>
    </location>
</feature>
<feature type="binding site" evidence="11">
    <location>
        <begin position="653"/>
        <end position="660"/>
    </location>
    <ligand>
        <name>ATP</name>
        <dbReference type="ChEBI" id="CHEBI:30616"/>
    </ligand>
</feature>
<dbReference type="PROSITE" id="PS50178">
    <property type="entry name" value="ZF_FYVE"/>
    <property type="match status" value="1"/>
</dbReference>
<dbReference type="InterPro" id="IPR011011">
    <property type="entry name" value="Znf_FYVE_PHD"/>
</dbReference>
<dbReference type="InterPro" id="IPR036770">
    <property type="entry name" value="Ankyrin_rpt-contain_sf"/>
</dbReference>
<dbReference type="Pfam" id="PF00063">
    <property type="entry name" value="Myosin_head"/>
    <property type="match status" value="1"/>
</dbReference>
<dbReference type="Gene3D" id="1.25.40.20">
    <property type="entry name" value="Ankyrin repeat-containing domain"/>
    <property type="match status" value="2"/>
</dbReference>
<dbReference type="CDD" id="cd00124">
    <property type="entry name" value="MYSc"/>
    <property type="match status" value="1"/>
</dbReference>
<dbReference type="GO" id="GO:0003774">
    <property type="term" value="F:cytoskeletal motor activity"/>
    <property type="evidence" value="ECO:0007669"/>
    <property type="project" value="UniProtKB-UniRule"/>
</dbReference>
<keyword evidence="3 10" id="KW-0863">Zinc-finger</keyword>
<feature type="compositionally biased region" description="Low complexity" evidence="13">
    <location>
        <begin position="357"/>
        <end position="371"/>
    </location>
</feature>
<dbReference type="Pfam" id="PF12796">
    <property type="entry name" value="Ank_2"/>
    <property type="match status" value="2"/>
</dbReference>
<dbReference type="SUPFAM" id="SSF48403">
    <property type="entry name" value="Ankyrin repeat"/>
    <property type="match status" value="1"/>
</dbReference>
<keyword evidence="7 11" id="KW-0505">Motor protein</keyword>
<dbReference type="Gene3D" id="1.10.10.820">
    <property type="match status" value="1"/>
</dbReference>
<evidence type="ECO:0000256" key="1">
    <source>
        <dbReference type="ARBA" id="ARBA00022723"/>
    </source>
</evidence>
<dbReference type="GO" id="GO:0008270">
    <property type="term" value="F:zinc ion binding"/>
    <property type="evidence" value="ECO:0007669"/>
    <property type="project" value="UniProtKB-KW"/>
</dbReference>
<keyword evidence="5 11" id="KW-0067">ATP-binding</keyword>
<feature type="compositionally biased region" description="Polar residues" evidence="13">
    <location>
        <begin position="152"/>
        <end position="178"/>
    </location>
</feature>
<evidence type="ECO:0000256" key="2">
    <source>
        <dbReference type="ARBA" id="ARBA00022741"/>
    </source>
</evidence>
<dbReference type="PROSITE" id="PS50088">
    <property type="entry name" value="ANK_REPEAT"/>
    <property type="match status" value="4"/>
</dbReference>
<feature type="region of interest" description="Disordered" evidence="13">
    <location>
        <begin position="1"/>
        <end position="203"/>
    </location>
</feature>
<evidence type="ECO:0000256" key="4">
    <source>
        <dbReference type="ARBA" id="ARBA00022833"/>
    </source>
</evidence>
<dbReference type="PROSITE" id="PS51456">
    <property type="entry name" value="MYOSIN_MOTOR"/>
    <property type="match status" value="1"/>
</dbReference>
<dbReference type="SMART" id="SM00064">
    <property type="entry name" value="FYVE"/>
    <property type="match status" value="1"/>
</dbReference>
<dbReference type="InterPro" id="IPR036961">
    <property type="entry name" value="Kinesin_motor_dom_sf"/>
</dbReference>
<keyword evidence="17" id="KW-1185">Reference proteome</keyword>
<feature type="region of interest" description="Actin-binding" evidence="11">
    <location>
        <begin position="1164"/>
        <end position="1186"/>
    </location>
</feature>
<evidence type="ECO:0000256" key="6">
    <source>
        <dbReference type="ARBA" id="ARBA00023123"/>
    </source>
</evidence>
<evidence type="ECO:0000256" key="3">
    <source>
        <dbReference type="ARBA" id="ARBA00022771"/>
    </source>
</evidence>
<feature type="domain" description="Myosin motor" evidence="15">
    <location>
        <begin position="532"/>
        <end position="1308"/>
    </location>
</feature>
<feature type="compositionally biased region" description="Polar residues" evidence="13">
    <location>
        <begin position="110"/>
        <end position="143"/>
    </location>
</feature>
<keyword evidence="1" id="KW-0479">Metal-binding</keyword>
<dbReference type="GO" id="GO:0005524">
    <property type="term" value="F:ATP binding"/>
    <property type="evidence" value="ECO:0007669"/>
    <property type="project" value="UniProtKB-UniRule"/>
</dbReference>
<dbReference type="PRINTS" id="PR01415">
    <property type="entry name" value="ANKYRIN"/>
</dbReference>
<feature type="compositionally biased region" description="Basic and acidic residues" evidence="13">
    <location>
        <begin position="303"/>
        <end position="315"/>
    </location>
</feature>
<keyword evidence="2 11" id="KW-0547">Nucleotide-binding</keyword>
<keyword evidence="4" id="KW-0862">Zinc</keyword>
<comment type="caution">
    <text evidence="16">The sequence shown here is derived from an EMBL/GenBank/DDBJ whole genome shotgun (WGS) entry which is preliminary data.</text>
</comment>
<proteinExistence type="inferred from homology"/>
<sequence>MSSSARVQKLREQRARANAAKAAASSSVSNSVGSPVKAPLPTPASSSAPPHATSPSWVNSKKSIAPSTAASNVKSNINAFDRPSRIAKTNSDTMSTINKLDALTNKRSDVTNTKSPASSNEEWFQYTNGSTNNKMRTSGSRSFAHQPESENSHLGSNYGNNQVGNTSTSPSPEDNGFQSAKAKFQSNSQSASLSGNSSVAPTPQTAQYAKLKPPQFGSDGFSSAKSRFEANSICSGSTTDSVLSGMKKTYHSTPICEKTKLQPSPQHSPRNNEVPWPSETTTPLKTAVPSSVSKVTTNLFISNDKKQNSAPDGRRGGKPVALDRFLAMHETKKSTTASVQTNDSSDTSGVILRRADSSPFNSSRSGSSPSPLKRNLSTPSKVAVQSNSFGIATPVKRSSSSIPFNQGSNPSKNFTPATTKRMTPKPPKSTLRFTGTGSPVWIHASLLKVSGYTHTGWEWVRAFMQDGSSKDSITVVIADNGRECTVEKRDGLILMGNSWWSGSEYESGTRQAPSPTSVAQFDSMPDCSNSAMPPGDLVELAHLHEPAIVHALHARYEQDQIYTYTGAILLALNPFKKLDHLYTREMMELYRTNNSASTLGEGGENSVIEKPPPHAYAVAERAFSSMLRSLEDRDHCKATADLPPCDQSILVSGESGAGKTVTTKIIMRYLTILSQRRINKSDDRVSEGSSQGLSVENQVLQSNPVLESFGNARTIRNDNSSRFGKFIEMSFSSGHRDRGALLGASIHFYLLEKVRLVSVNHGERNYHVFYEVLSSGMSLKEKKRYMLTNNFGRGIHPATVRDFYMTSLSGTFDRSRDGVDDADTCKELRVAMNTVGLDEQEQDSIFCVVAALLHASNLRFVPESTTSEYCKVYEKDGTLSAVASLLGVTEDAMRLSLTSSVIEARGERLIKRLSMEQAEKALEALVKATYAGLFRINESIEVHGDGKNLGQSSKVATIGVLDIFGFESLQSNSFEQSKLKMCVTELCINYCNEALQQQFNRFVFKAEQAEYQYECINWSNIEFTDNQEALDLIEDRRSGIFSVLDEQCKLPRCTDDTFARAIYAKCDGNVYFRASQMQKSKGTFVIAHFAGQVEYETDGFLLKNKDELPKSASELLAASTVPLISVLSSIVGPEVSTGDPPRPLTRSSGSVAQSSVSSQFVSQLRDLRSRISQTGPHYIRCLKPNDSLVPDHFEAPLISHQLNCAGVLPAMKLARAGYSMRYSHSSFILRFRCIVSKELPSKPRIGRPKLTSDKLLDVLSKKLEQQIKKRGDSSLDGIPDVVEWSVQIGKTKVFLREVAFNALEELRVSTINTAATRLQSRIRTFLCRSRFFLILGSVITLQCAIRKLLASIRVFTLRCTSGAILVQKNWRSYSAWVRFQNLLFVAVTCQRFWRGGKVRECFSSIKEYRAAITLQYFWRSCIQSAVHQQVRDAAIVVQCAFRVCVAKRTARQLRREANDLSLVIRERDQLRLEMKQMRVELEGIRRNGSSVSPSHETLSRTSGMDPSIHSQSHEIRMLHQECAKKDRELRELREQFDSLCGNKSTPLTLPTTVTISRNESPFSLHRHTQIHSSSNLLDSEMAGLDDLECSAISTNEESFDNSQLPPLHLSSDSYLIESCMQELPLHYAVEHNNKTMFLLELERSSDADLEMNSTDCFGRTPLHLAVQHANMDLIQLILSHNVVVNTQDFSGNTALHLADSADIAEILLSNGLSPNIPNYDGLCALHLAVKRQDFYLVRSLLSHGADVTTADDLYWQTPLHLVAREEEPTRKHTLSVRGPIAELLCEAKHPALPYLNYQDREGNTPLHWAASLADEDAGVLISIFIEHGACPKVVNNRGQTPIHLYCHNATVRQYVFYHEALQLMLAKGDANQQSLSGCTPLHLTLYHQDFDSARILVRFGAELNVEWRMPLNWDAFWTDMESEVVLPMDMVDDLNALHSIISEISTEQYPASHRSKCMHCKMKFRILTRKCNCSHCGRSICGRCSTSLHSSFIPHNGTKGTLRDAAVKVCVLCEAIILSNGVASVSPSILNDGNRSELSIGTISM</sequence>
<dbReference type="SUPFAM" id="SSF52540">
    <property type="entry name" value="P-loop containing nucleoside triphosphate hydrolases"/>
    <property type="match status" value="1"/>
</dbReference>
<dbReference type="Gene3D" id="1.20.120.720">
    <property type="entry name" value="Myosin VI head, motor domain, U50 subdomain"/>
    <property type="match status" value="1"/>
</dbReference>
<dbReference type="GO" id="GO:0003779">
    <property type="term" value="F:actin binding"/>
    <property type="evidence" value="ECO:0007669"/>
    <property type="project" value="UniProtKB-KW"/>
</dbReference>
<dbReference type="PROSITE" id="PS50297">
    <property type="entry name" value="ANK_REP_REGION"/>
    <property type="match status" value="4"/>
</dbReference>
<dbReference type="InterPro" id="IPR017455">
    <property type="entry name" value="Znf_FYVE-rel"/>
</dbReference>
<dbReference type="SMART" id="SM00248">
    <property type="entry name" value="ANK"/>
    <property type="match status" value="7"/>
</dbReference>
<keyword evidence="12" id="KW-0175">Coiled coil</keyword>
<reference evidence="16 17" key="1">
    <citation type="submission" date="2024-10" db="EMBL/GenBank/DDBJ databases">
        <title>Updated reference genomes for cyclostephanoid diatoms.</title>
        <authorList>
            <person name="Roberts W.R."/>
            <person name="Alverson A.J."/>
        </authorList>
    </citation>
    <scope>NUCLEOTIDE SEQUENCE [LARGE SCALE GENOMIC DNA]</scope>
    <source>
        <strain evidence="16 17">AJA010-31</strain>
    </source>
</reference>
<accession>A0ABD3NSY1</accession>
<dbReference type="EMBL" id="JALLPJ020000982">
    <property type="protein sequence ID" value="KAL3778508.1"/>
    <property type="molecule type" value="Genomic_DNA"/>
</dbReference>
<dbReference type="Gene3D" id="3.30.40.10">
    <property type="entry name" value="Zinc/RING finger domain, C3HC4 (zinc finger)"/>
    <property type="match status" value="1"/>
</dbReference>
<dbReference type="PROSITE" id="PS00028">
    <property type="entry name" value="ZINC_FINGER_C2H2_1"/>
    <property type="match status" value="1"/>
</dbReference>
<feature type="repeat" description="ANK" evidence="9">
    <location>
        <begin position="1720"/>
        <end position="1752"/>
    </location>
</feature>
<dbReference type="PRINTS" id="PR00193">
    <property type="entry name" value="MYOSINHEAVY"/>
</dbReference>
<dbReference type="Gene3D" id="1.20.5.190">
    <property type="match status" value="1"/>
</dbReference>
<evidence type="ECO:0000256" key="8">
    <source>
        <dbReference type="ARBA" id="ARBA00023203"/>
    </source>
</evidence>
<name>A0ABD3NSY1_9STRA</name>
<evidence type="ECO:0000256" key="5">
    <source>
        <dbReference type="ARBA" id="ARBA00022840"/>
    </source>
</evidence>
<feature type="compositionally biased region" description="Polar residues" evidence="13">
    <location>
        <begin position="397"/>
        <end position="421"/>
    </location>
</feature>
<dbReference type="Gene3D" id="1.20.58.530">
    <property type="match status" value="1"/>
</dbReference>
<evidence type="ECO:0000256" key="11">
    <source>
        <dbReference type="PROSITE-ProRule" id="PRU00782"/>
    </source>
</evidence>
<dbReference type="InterPro" id="IPR002110">
    <property type="entry name" value="Ankyrin_rpt"/>
</dbReference>
<dbReference type="SMART" id="SM00242">
    <property type="entry name" value="MYSc"/>
    <property type="match status" value="1"/>
</dbReference>
<dbReference type="InterPro" id="IPR013083">
    <property type="entry name" value="Znf_RING/FYVE/PHD"/>
</dbReference>
<feature type="compositionally biased region" description="Polar residues" evidence="13">
    <location>
        <begin position="57"/>
        <end position="78"/>
    </location>
</feature>
<keyword evidence="6 11" id="KW-0518">Myosin</keyword>
<evidence type="ECO:0000256" key="7">
    <source>
        <dbReference type="ARBA" id="ARBA00023175"/>
    </source>
</evidence>
<feature type="compositionally biased region" description="Low complexity" evidence="13">
    <location>
        <begin position="185"/>
        <end position="198"/>
    </location>
</feature>
<feature type="domain" description="FYVE-type" evidence="14">
    <location>
        <begin position="1951"/>
        <end position="2013"/>
    </location>
</feature>
<protein>
    <submittedName>
        <fullName evidence="16">Uncharacterized protein</fullName>
    </submittedName>
</protein>
<dbReference type="PANTHER" id="PTHR13140">
    <property type="entry name" value="MYOSIN"/>
    <property type="match status" value="1"/>
</dbReference>
<evidence type="ECO:0000313" key="17">
    <source>
        <dbReference type="Proteomes" id="UP001530400"/>
    </source>
</evidence>
<feature type="compositionally biased region" description="Polar residues" evidence="13">
    <location>
        <begin position="87"/>
        <end position="98"/>
    </location>
</feature>
<comment type="similarity">
    <text evidence="11">Belongs to the TRAFAC class myosin-kinesin ATPase superfamily. Myosin family.</text>
</comment>
<evidence type="ECO:0000259" key="14">
    <source>
        <dbReference type="PROSITE" id="PS50178"/>
    </source>
</evidence>
<gene>
    <name evidence="16" type="ORF">ACHAWO_003915</name>
</gene>
<feature type="compositionally biased region" description="Polar residues" evidence="13">
    <location>
        <begin position="278"/>
        <end position="301"/>
    </location>
</feature>
<dbReference type="InterPro" id="IPR027417">
    <property type="entry name" value="P-loop_NTPase"/>
</dbReference>
<evidence type="ECO:0000256" key="10">
    <source>
        <dbReference type="PROSITE-ProRule" id="PRU00091"/>
    </source>
</evidence>
<feature type="coiled-coil region" evidence="12">
    <location>
        <begin position="1460"/>
        <end position="1487"/>
    </location>
</feature>
<dbReference type="PANTHER" id="PTHR13140:SF845">
    <property type="entry name" value="MYOSIN-LIKE PROTEIN"/>
    <property type="match status" value="1"/>
</dbReference>
<dbReference type="Gene3D" id="1.20.5.4820">
    <property type="match status" value="1"/>
</dbReference>